<evidence type="ECO:0000313" key="1">
    <source>
        <dbReference type="EMBL" id="EPF17703.1"/>
    </source>
</evidence>
<accession>S3IVG6</accession>
<sequence>MFVGQLLEDLKCRSAVGVQPVKARLAREINIFGINHLRDIALQRKGAKLAVTAQALVEQRLLLFDHPCFEQQRSQFSRGARKGYAARLAQKGRFIRGAEVGHHAGANVDAFTDVERHNVALAVENIDSRLPGQAVKPWPEVFRIFIDRRGFELQPRRICSPYHI</sequence>
<dbReference type="HOGENOM" id="CLU_1616031_0_0_6"/>
<dbReference type="EMBL" id="ATDT01000010">
    <property type="protein sequence ID" value="EPF17703.1"/>
    <property type="molecule type" value="Genomic_DNA"/>
</dbReference>
<protein>
    <submittedName>
        <fullName evidence="1">Uncharacterized protein</fullName>
    </submittedName>
</protein>
<name>S3IVG6_9ENTR</name>
<reference evidence="1 2" key="1">
    <citation type="submission" date="2013-04" db="EMBL/GenBank/DDBJ databases">
        <authorList>
            <person name="Weinstock G."/>
            <person name="Sodergren E."/>
            <person name="Lobos E.A."/>
            <person name="Fulton L."/>
            <person name="Fulton R."/>
            <person name="Courtney L."/>
            <person name="Fronick C."/>
            <person name="O'Laughlin M."/>
            <person name="Godfrey J."/>
            <person name="Wilson R.M."/>
            <person name="Miner T."/>
            <person name="Farmer C."/>
            <person name="Delehaunty K."/>
            <person name="Cordes M."/>
            <person name="Minx P."/>
            <person name="Tomlinson C."/>
            <person name="Chen J."/>
            <person name="Wollam A."/>
            <person name="Pepin K.H."/>
            <person name="Palsikar V.B."/>
            <person name="Zhang X."/>
            <person name="Suruliraj S."/>
            <person name="Perna N.T."/>
            <person name="Plunkett G."/>
            <person name="Warren W."/>
            <person name="Mitreva M."/>
            <person name="Mardis E.R."/>
            <person name="Wilson R.K."/>
        </authorList>
    </citation>
    <scope>NUCLEOTIDE SEQUENCE [LARGE SCALE GENOMIC DNA]</scope>
    <source>
        <strain evidence="1 2">DSM 4568</strain>
    </source>
</reference>
<gene>
    <name evidence="1" type="ORF">HMPREF0201_01683</name>
</gene>
<dbReference type="Proteomes" id="UP000014585">
    <property type="component" value="Unassembled WGS sequence"/>
</dbReference>
<proteinExistence type="predicted"/>
<organism evidence="1 2">
    <name type="scientific">Cedecea davisae DSM 4568</name>
    <dbReference type="NCBI Taxonomy" id="566551"/>
    <lineage>
        <taxon>Bacteria</taxon>
        <taxon>Pseudomonadati</taxon>
        <taxon>Pseudomonadota</taxon>
        <taxon>Gammaproteobacteria</taxon>
        <taxon>Enterobacterales</taxon>
        <taxon>Enterobacteriaceae</taxon>
        <taxon>Cedecea</taxon>
    </lineage>
</organism>
<comment type="caution">
    <text evidence="1">The sequence shown here is derived from an EMBL/GenBank/DDBJ whole genome shotgun (WGS) entry which is preliminary data.</text>
</comment>
<dbReference type="AlphaFoldDB" id="S3IVG6"/>
<evidence type="ECO:0000313" key="2">
    <source>
        <dbReference type="Proteomes" id="UP000014585"/>
    </source>
</evidence>